<dbReference type="InterPro" id="IPR000169">
    <property type="entry name" value="Pept_cys_AS"/>
</dbReference>
<dbReference type="CDD" id="cd00146">
    <property type="entry name" value="PKD"/>
    <property type="match status" value="2"/>
</dbReference>
<dbReference type="SMART" id="SM00645">
    <property type="entry name" value="Pept_C1"/>
    <property type="match status" value="1"/>
</dbReference>
<feature type="domain" description="PKD" evidence="1">
    <location>
        <begin position="522"/>
        <end position="576"/>
    </location>
</feature>
<dbReference type="GO" id="GO:0008234">
    <property type="term" value="F:cysteine-type peptidase activity"/>
    <property type="evidence" value="ECO:0007669"/>
    <property type="project" value="InterPro"/>
</dbReference>
<feature type="domain" description="PKD" evidence="1">
    <location>
        <begin position="614"/>
        <end position="660"/>
    </location>
</feature>
<dbReference type="HOGENOM" id="CLU_021680_0_0_2"/>
<dbReference type="SUPFAM" id="SSF49299">
    <property type="entry name" value="PKD domain"/>
    <property type="match status" value="2"/>
</dbReference>
<dbReference type="InterPro" id="IPR000668">
    <property type="entry name" value="Peptidase_C1A_C"/>
</dbReference>
<dbReference type="AlphaFoldDB" id="M1Q1W7"/>
<evidence type="ECO:0000313" key="2">
    <source>
        <dbReference type="EMBL" id="AGF98556.1"/>
    </source>
</evidence>
<dbReference type="GO" id="GO:0006508">
    <property type="term" value="P:proteolysis"/>
    <property type="evidence" value="ECO:0007669"/>
    <property type="project" value="InterPro"/>
</dbReference>
<dbReference type="CDD" id="cd02619">
    <property type="entry name" value="Peptidase_C1"/>
    <property type="match status" value="1"/>
</dbReference>
<dbReference type="PROSITE" id="PS00139">
    <property type="entry name" value="THIOL_PROTEASE_CYS"/>
    <property type="match status" value="1"/>
</dbReference>
<dbReference type="Pfam" id="PF18560">
    <property type="entry name" value="Lectin_like"/>
    <property type="match status" value="1"/>
</dbReference>
<evidence type="ECO:0000313" key="3">
    <source>
        <dbReference type="Proteomes" id="UP000011718"/>
    </source>
</evidence>
<dbReference type="InterPro" id="IPR000601">
    <property type="entry name" value="PKD_dom"/>
</dbReference>
<sequence>MKGRNRIQEINTKYNNSKKKRVTIFSGLIFLLLILGSLTAFGADSSIPELAPENPEFEEYQESDISPEPDPFLDGHQIGLVPSPIELSYISDISVPKAASAPAYYDLRALNRLTSVKDQGTAGTCWAFASYSSLESHLKPGEDWDFSENNMKNLLSSAYQEGFDRDPNDGGNRIQAAAYLARWSGPVKESDDPYSTFSGVSPADLPIKKHVQDVIFIPDREGPLDNEAIKWAVQNYGAVYTTMHYNNTFYSPEYYSYYFNGTSEPNHAVAIVGWDDSYDRSNFSKVPPGNGAFIMKNSWGPEWGDKGYFYVSYYDSKAGNGSSVFTAENPENYEYIYQYDPLGWVSSMGYSKPLAWVSNVFTAKSDEVFKAVSFYTTDSNCNYEIYIYTDPVSGPINPAGPVLSKNGTCLTAGYHTISLDSEVRLIAGQKFSVVIKLTNPSYRYLIPLEKPKDSWSSKARANTGESFISSSGSTWTDVNTSYANSNVCIKAFTNSVLLPIANFSSNITEGYAPLSVQFKDLSGHSTDRTWDFENDGNIDSVEANPIHLFSAPGSYTVNLTAISENGTNSKLGTINVLEKPFPPVARFYSDVTQGLAPLSVKFTDISENATERIWDFGDGTYSTAPAVTHTYLTAGKYTVSLIVNNINGTDTETKRKYITVSKTDKKYIYFKRVESTP</sequence>
<dbReference type="FunFam" id="2.60.40.10:FF:000270">
    <property type="entry name" value="Cell surface protein"/>
    <property type="match status" value="1"/>
</dbReference>
<dbReference type="Gene3D" id="3.90.70.10">
    <property type="entry name" value="Cysteine proteinases"/>
    <property type="match status" value="1"/>
</dbReference>
<proteinExistence type="predicted"/>
<organism evidence="2 3">
    <name type="scientific">Methanosarcina mazei Tuc01</name>
    <dbReference type="NCBI Taxonomy" id="1236903"/>
    <lineage>
        <taxon>Archaea</taxon>
        <taxon>Methanobacteriati</taxon>
        <taxon>Methanobacteriota</taxon>
        <taxon>Stenosarchaea group</taxon>
        <taxon>Methanomicrobia</taxon>
        <taxon>Methanosarcinales</taxon>
        <taxon>Methanosarcinaceae</taxon>
        <taxon>Methanosarcina</taxon>
    </lineage>
</organism>
<dbReference type="InterPro" id="IPR038765">
    <property type="entry name" value="Papain-like_cys_pep_sf"/>
</dbReference>
<dbReference type="SMART" id="SM00089">
    <property type="entry name" value="PKD"/>
    <property type="match status" value="2"/>
</dbReference>
<dbReference type="PANTHER" id="PTHR36842:SF1">
    <property type="entry name" value="PROTEIN TOLB"/>
    <property type="match status" value="1"/>
</dbReference>
<dbReference type="Gene3D" id="2.60.40.10">
    <property type="entry name" value="Immunoglobulins"/>
    <property type="match status" value="2"/>
</dbReference>
<dbReference type="Pfam" id="PF18911">
    <property type="entry name" value="PKD_4"/>
    <property type="match status" value="2"/>
</dbReference>
<dbReference type="InterPro" id="IPR022409">
    <property type="entry name" value="PKD/Chitinase_dom"/>
</dbReference>
<dbReference type="Pfam" id="PF00112">
    <property type="entry name" value="Peptidase_C1"/>
    <property type="match status" value="1"/>
</dbReference>
<dbReference type="InterPro" id="IPR035986">
    <property type="entry name" value="PKD_dom_sf"/>
</dbReference>
<dbReference type="BioCyc" id="MMAZ1236903:G139K-3145-MONOMER"/>
<protein>
    <submittedName>
        <fullName evidence="2">Surface layer protein B</fullName>
    </submittedName>
</protein>
<dbReference type="Proteomes" id="UP000011718">
    <property type="component" value="Chromosome"/>
</dbReference>
<gene>
    <name evidence="2" type="ORF">MmTuc01_3302</name>
</gene>
<evidence type="ECO:0000259" key="1">
    <source>
        <dbReference type="PROSITE" id="PS50093"/>
    </source>
</evidence>
<dbReference type="InterPro" id="IPR040528">
    <property type="entry name" value="Lectin-like"/>
</dbReference>
<name>M1Q1W7_METMZ</name>
<dbReference type="SUPFAM" id="SSF54001">
    <property type="entry name" value="Cysteine proteinases"/>
    <property type="match status" value="1"/>
</dbReference>
<accession>M1Q1W7</accession>
<dbReference type="InterPro" id="IPR013783">
    <property type="entry name" value="Ig-like_fold"/>
</dbReference>
<reference evidence="2 3" key="1">
    <citation type="journal article" date="2013" name="Genome Announc.">
        <title>Complete Genome of a Methanosarcina mazei Strain Isolated from Sediment Samples from an Amazonian Flooded Area.</title>
        <authorList>
            <person name="Assis das Gracas D."/>
            <person name="Thiago Juca Ramos R."/>
            <person name="Vieira Araujo A.C."/>
            <person name="Zahlouth R."/>
            <person name="Ribeiro Carneiro A."/>
            <person name="Souza Lopes T."/>
            <person name="Azevedo Barauna R."/>
            <person name="Azevedo V."/>
            <person name="Cruz Schneider M.P."/>
            <person name="Pellizari V.H."/>
            <person name="Silva A."/>
        </authorList>
    </citation>
    <scope>NUCLEOTIDE SEQUENCE [LARGE SCALE GENOMIC DNA]</scope>
    <source>
        <strain evidence="2 3">Tuc01</strain>
    </source>
</reference>
<dbReference type="EMBL" id="CP004144">
    <property type="protein sequence ID" value="AGF98556.1"/>
    <property type="molecule type" value="Genomic_DNA"/>
</dbReference>
<dbReference type="KEGG" id="mmaz:MmTuc01_3302"/>
<dbReference type="PROSITE" id="PS50093">
    <property type="entry name" value="PKD"/>
    <property type="match status" value="2"/>
</dbReference>
<dbReference type="PANTHER" id="PTHR36842">
    <property type="entry name" value="PROTEIN TOLB HOMOLOG"/>
    <property type="match status" value="1"/>
</dbReference>